<dbReference type="EMBL" id="JADEWZ010000002">
    <property type="protein sequence ID" value="MBE9114539.1"/>
    <property type="molecule type" value="Genomic_DNA"/>
</dbReference>
<keyword evidence="3" id="KW-1185">Reference proteome</keyword>
<evidence type="ECO:0000259" key="1">
    <source>
        <dbReference type="Pfam" id="PF13472"/>
    </source>
</evidence>
<evidence type="ECO:0000313" key="2">
    <source>
        <dbReference type="EMBL" id="MBE9114539.1"/>
    </source>
</evidence>
<feature type="domain" description="SGNH hydrolase-type esterase" evidence="1">
    <location>
        <begin position="6"/>
        <end position="172"/>
    </location>
</feature>
<dbReference type="AlphaFoldDB" id="A0A8J7AXK7"/>
<dbReference type="RefSeq" id="WP_194027634.1">
    <property type="nucleotide sequence ID" value="NZ_JADEWZ010000002.1"/>
</dbReference>
<reference evidence="2" key="1">
    <citation type="submission" date="2020-10" db="EMBL/GenBank/DDBJ databases">
        <authorList>
            <person name="Castelo-Branco R."/>
            <person name="Eusebio N."/>
            <person name="Adriana R."/>
            <person name="Vieira A."/>
            <person name="Brugerolle De Fraissinette N."/>
            <person name="Rezende De Castro R."/>
            <person name="Schneider M.P."/>
            <person name="Vasconcelos V."/>
            <person name="Leao P.N."/>
        </authorList>
    </citation>
    <scope>NUCLEOTIDE SEQUENCE</scope>
    <source>
        <strain evidence="2">LEGE 07157</strain>
    </source>
</reference>
<evidence type="ECO:0000313" key="3">
    <source>
        <dbReference type="Proteomes" id="UP000654482"/>
    </source>
</evidence>
<sequence length="210" mass="23266">MSHIILLGDSIFDNASYVPGETDTVAQLKKKLPDTWKATLLAIDGSRVDDVYAQLKTIPEDATHLILSIGGNNALSHISILDERVASSAEVFSNLADISEQFEQQYQKLLQKILSLNLPTTLCTIYNPRHPEKLYQRIAVAALATFNDVIIRQAFQAGIPLIDLRLTCNEARDYANPIEPSATGGEKIADAILNVVLEHDFRKPNTQVFH</sequence>
<accession>A0A8J7AXK7</accession>
<name>A0A8J7AXK7_9CYAN</name>
<dbReference type="Pfam" id="PF13472">
    <property type="entry name" value="Lipase_GDSL_2"/>
    <property type="match status" value="1"/>
</dbReference>
<dbReference type="InterPro" id="IPR036514">
    <property type="entry name" value="SGNH_hydro_sf"/>
</dbReference>
<gene>
    <name evidence="2" type="ORF">IQ249_01395</name>
</gene>
<proteinExistence type="predicted"/>
<dbReference type="GO" id="GO:0016787">
    <property type="term" value="F:hydrolase activity"/>
    <property type="evidence" value="ECO:0007669"/>
    <property type="project" value="UniProtKB-KW"/>
</dbReference>
<dbReference type="Gene3D" id="3.40.50.1110">
    <property type="entry name" value="SGNH hydrolase"/>
    <property type="match status" value="1"/>
</dbReference>
<keyword evidence="2" id="KW-0378">Hydrolase</keyword>
<dbReference type="InterPro" id="IPR013830">
    <property type="entry name" value="SGNH_hydro"/>
</dbReference>
<organism evidence="2 3">
    <name type="scientific">Lusitaniella coriacea LEGE 07157</name>
    <dbReference type="NCBI Taxonomy" id="945747"/>
    <lineage>
        <taxon>Bacteria</taxon>
        <taxon>Bacillati</taxon>
        <taxon>Cyanobacteriota</taxon>
        <taxon>Cyanophyceae</taxon>
        <taxon>Spirulinales</taxon>
        <taxon>Lusitaniellaceae</taxon>
        <taxon>Lusitaniella</taxon>
    </lineage>
</organism>
<dbReference type="CDD" id="cd00229">
    <property type="entry name" value="SGNH_hydrolase"/>
    <property type="match status" value="1"/>
</dbReference>
<protein>
    <submittedName>
        <fullName evidence="2">SGNH/GDSL hydrolase family protein</fullName>
    </submittedName>
</protein>
<comment type="caution">
    <text evidence="2">The sequence shown here is derived from an EMBL/GenBank/DDBJ whole genome shotgun (WGS) entry which is preliminary data.</text>
</comment>
<dbReference type="SUPFAM" id="SSF52266">
    <property type="entry name" value="SGNH hydrolase"/>
    <property type="match status" value="1"/>
</dbReference>
<dbReference type="Proteomes" id="UP000654482">
    <property type="component" value="Unassembled WGS sequence"/>
</dbReference>